<feature type="compositionally biased region" description="Basic and acidic residues" evidence="1">
    <location>
        <begin position="165"/>
        <end position="177"/>
    </location>
</feature>
<organism evidence="2 3">
    <name type="scientific">Protopolystoma xenopodis</name>
    <dbReference type="NCBI Taxonomy" id="117903"/>
    <lineage>
        <taxon>Eukaryota</taxon>
        <taxon>Metazoa</taxon>
        <taxon>Spiralia</taxon>
        <taxon>Lophotrochozoa</taxon>
        <taxon>Platyhelminthes</taxon>
        <taxon>Monogenea</taxon>
        <taxon>Polyopisthocotylea</taxon>
        <taxon>Polystomatidea</taxon>
        <taxon>Polystomatidae</taxon>
        <taxon>Protopolystoma</taxon>
    </lineage>
</organism>
<reference evidence="2" key="1">
    <citation type="submission" date="2018-11" db="EMBL/GenBank/DDBJ databases">
        <authorList>
            <consortium name="Pathogen Informatics"/>
        </authorList>
    </citation>
    <scope>NUCLEOTIDE SEQUENCE</scope>
</reference>
<protein>
    <submittedName>
        <fullName evidence="2">Uncharacterized protein</fullName>
    </submittedName>
</protein>
<feature type="region of interest" description="Disordered" evidence="1">
    <location>
        <begin position="131"/>
        <end position="188"/>
    </location>
</feature>
<dbReference type="EMBL" id="CAAALY010001461">
    <property type="protein sequence ID" value="VEL07309.1"/>
    <property type="molecule type" value="Genomic_DNA"/>
</dbReference>
<feature type="region of interest" description="Disordered" evidence="1">
    <location>
        <begin position="285"/>
        <end position="309"/>
    </location>
</feature>
<evidence type="ECO:0000313" key="2">
    <source>
        <dbReference type="EMBL" id="VEL07309.1"/>
    </source>
</evidence>
<sequence length="309" mass="33292">MTPLLMNPCEQIQKSEPIFISQETTSGPAHLALRLASTQDSQSPASARLRQRRSAASQAATVATGTTVRASSCVESVQAEMARIRRDFTAELAGLFTRINVIDSQVDRLAEFMVTSSSLPEEVEAITCASSGATARSPVPSSAINPQGGRKPKPPLCLVTKKLRRNDASRAYSRDSDSPSTASTLSTDSSSLLDQFDCEASSETAFSTLISCPDDTTSMSVFSDACTDSWTREATFAYGLLAVKKAGLQVRDRSTDARSSVAVHMTKYNQQPETMPQPVPIDVACKRPNGKPDQPVNRKVKTKVLPRSK</sequence>
<feature type="compositionally biased region" description="Basic residues" evidence="1">
    <location>
        <begin position="298"/>
        <end position="309"/>
    </location>
</feature>
<feature type="compositionally biased region" description="Low complexity" evidence="1">
    <location>
        <begin position="178"/>
        <end position="188"/>
    </location>
</feature>
<evidence type="ECO:0000313" key="3">
    <source>
        <dbReference type="Proteomes" id="UP000784294"/>
    </source>
</evidence>
<dbReference type="AlphaFoldDB" id="A0A448WAZ7"/>
<proteinExistence type="predicted"/>
<comment type="caution">
    <text evidence="2">The sequence shown here is derived from an EMBL/GenBank/DDBJ whole genome shotgun (WGS) entry which is preliminary data.</text>
</comment>
<feature type="compositionally biased region" description="Polar residues" evidence="1">
    <location>
        <begin position="131"/>
        <end position="145"/>
    </location>
</feature>
<gene>
    <name evidence="2" type="ORF">PXEA_LOCUS749</name>
</gene>
<name>A0A448WAZ7_9PLAT</name>
<dbReference type="Proteomes" id="UP000784294">
    <property type="component" value="Unassembled WGS sequence"/>
</dbReference>
<accession>A0A448WAZ7</accession>
<keyword evidence="3" id="KW-1185">Reference proteome</keyword>
<evidence type="ECO:0000256" key="1">
    <source>
        <dbReference type="SAM" id="MobiDB-lite"/>
    </source>
</evidence>